<protein>
    <submittedName>
        <fullName evidence="4">Substrate-binding domain-containing protein</fullName>
    </submittedName>
</protein>
<evidence type="ECO:0000256" key="1">
    <source>
        <dbReference type="ARBA" id="ARBA00004418"/>
    </source>
</evidence>
<dbReference type="SUPFAM" id="SSF53822">
    <property type="entry name" value="Periplasmic binding protein-like I"/>
    <property type="match status" value="1"/>
</dbReference>
<dbReference type="PANTHER" id="PTHR30036">
    <property type="entry name" value="D-XYLOSE-BINDING PERIPLASMIC PROTEIN"/>
    <property type="match status" value="1"/>
</dbReference>
<dbReference type="InterPro" id="IPR025997">
    <property type="entry name" value="SBP_2_dom"/>
</dbReference>
<dbReference type="Pfam" id="PF13407">
    <property type="entry name" value="Peripla_BP_4"/>
    <property type="match status" value="1"/>
</dbReference>
<reference evidence="4" key="1">
    <citation type="submission" date="2021-08" db="EMBL/GenBank/DDBJ databases">
        <title>Sphingopyxis panaciterrulae sp. nov., isolated from the surface water of the Yellow Sea.</title>
        <authorList>
            <person name="Gao Z."/>
            <person name="Zhang D."/>
            <person name="Zhang A."/>
        </authorList>
    </citation>
    <scope>NUCLEOTIDE SEQUENCE</scope>
    <source>
        <strain evidence="4">XHP0097</strain>
    </source>
</reference>
<comment type="caution">
    <text evidence="4">The sequence shown here is derived from an EMBL/GenBank/DDBJ whole genome shotgun (WGS) entry which is preliminary data.</text>
</comment>
<dbReference type="InterPro" id="IPR050555">
    <property type="entry name" value="Bact_Solute-Bind_Prot2"/>
</dbReference>
<name>A0ABS7MHB6_9SPHN</name>
<evidence type="ECO:0000313" key="4">
    <source>
        <dbReference type="EMBL" id="MBY4638400.1"/>
    </source>
</evidence>
<dbReference type="Gene3D" id="3.40.50.2300">
    <property type="match status" value="2"/>
</dbReference>
<comment type="similarity">
    <text evidence="2">Belongs to the bacterial solute-binding protein 2 family.</text>
</comment>
<organism evidence="4 5">
    <name type="scientific">Sphingopyxis jiangsuensis</name>
    <dbReference type="NCBI Taxonomy" id="2871171"/>
    <lineage>
        <taxon>Bacteria</taxon>
        <taxon>Pseudomonadati</taxon>
        <taxon>Pseudomonadota</taxon>
        <taxon>Alphaproteobacteria</taxon>
        <taxon>Sphingomonadales</taxon>
        <taxon>Sphingomonadaceae</taxon>
        <taxon>Sphingopyxis</taxon>
    </lineage>
</organism>
<accession>A0ABS7MHB6</accession>
<dbReference type="InterPro" id="IPR028082">
    <property type="entry name" value="Peripla_BP_I"/>
</dbReference>
<dbReference type="PANTHER" id="PTHR30036:SF7">
    <property type="entry name" value="ABC TRANSPORTER PERIPLASMIC-BINDING PROTEIN YPHF"/>
    <property type="match status" value="1"/>
</dbReference>
<proteinExistence type="inferred from homology"/>
<keyword evidence="5" id="KW-1185">Reference proteome</keyword>
<evidence type="ECO:0000259" key="3">
    <source>
        <dbReference type="Pfam" id="PF13407"/>
    </source>
</evidence>
<dbReference type="RefSeq" id="WP_201927366.1">
    <property type="nucleotide sequence ID" value="NZ_JAERPO010000002.1"/>
</dbReference>
<evidence type="ECO:0000256" key="2">
    <source>
        <dbReference type="ARBA" id="ARBA00007639"/>
    </source>
</evidence>
<gene>
    <name evidence="4" type="ORF">K5P26_14750</name>
</gene>
<comment type="subcellular location">
    <subcellularLocation>
        <location evidence="1">Periplasm</location>
    </subcellularLocation>
</comment>
<dbReference type="Proteomes" id="UP001166571">
    <property type="component" value="Unassembled WGS sequence"/>
</dbReference>
<evidence type="ECO:0000313" key="5">
    <source>
        <dbReference type="Proteomes" id="UP001166571"/>
    </source>
</evidence>
<dbReference type="EMBL" id="JAILXK010000002">
    <property type="protein sequence ID" value="MBY4638400.1"/>
    <property type="molecule type" value="Genomic_DNA"/>
</dbReference>
<feature type="domain" description="Periplasmic binding protein" evidence="3">
    <location>
        <begin position="35"/>
        <end position="283"/>
    </location>
</feature>
<sequence length="317" mass="32821">MAAGWVALAALGACSNGADHENGRSASTVGDVTLVIYGSVGNPFWSKVVAGAKEAGDRLGVGVNVQFAENDPLQQNAILETALVNRTAGLGIVIDQDGAYDANIARARSRNIPVIAFNIDSPRGEASGRQAFVGQDFGVAGFALGKRMASVAKLGQGDVAACPVEHPEASYAAQRLAGVNRALAEVGARCEVVNTGSIGPEDTLTKLTQYLIGHPRTAAVISLGSLPTEVAPQALDEAGVDIPNGGFDLSKAIVNNVMSGRTAAVVDQQPFYQGFMTVAQLYYARRYGLAPMSVNTGAAIIDRKNAGSALAHSDRVR</sequence>